<name>A0A9J7DW26_SPOLT</name>
<keyword evidence="2" id="KW-0863">Zinc-finger</keyword>
<comment type="similarity">
    <text evidence="1 2">Belongs to the lunapark family.</text>
</comment>
<sequence>MSRKEILLIFYLLPQRKKTTIDILDRLETDIKRIERDGQYKEQTHKRVIGYIMAYSVGLYVLFAILYYYMYVGKSQHWMYSLLYASPLLVLPVLVIFLRSAISWYYNWSLNKNRIKLSKMREEKKKILEEVMNTETYKVAKEILDKYGSPEEQSKALKPFVPSTNVPGNTPSTPVPATPGQLRQRQMAMQTSTPINNNRMLVPVVNSPNSVYKGPRLRSDQLPRPLPERNRSALDKVVDFLLKDGPNHRMALICSECSSHNGMAMAEEFEYVSYVCAYCGRLNPARKQRPAAPLLAARPLPALPNTSIHGSGDDSSLASSASDSDDDKHGDTVMKHGSEGDSDRPPSSEGSPKPEQDKKED</sequence>
<dbReference type="PANTHER" id="PTHR22166">
    <property type="entry name" value="ENDOPLASMIC RETICULUM JUNCTION FORMATION PROTEIN LUNAPARK"/>
    <property type="match status" value="1"/>
</dbReference>
<feature type="compositionally biased region" description="Basic and acidic residues" evidence="3">
    <location>
        <begin position="326"/>
        <end position="361"/>
    </location>
</feature>
<accession>A0A9J7DW26</accession>
<feature type="compositionally biased region" description="Low complexity" evidence="3">
    <location>
        <begin position="313"/>
        <end position="322"/>
    </location>
</feature>
<dbReference type="InterPro" id="IPR019273">
    <property type="entry name" value="Lunapark_Znf"/>
</dbReference>
<keyword evidence="2" id="KW-0812">Transmembrane</keyword>
<comment type="function">
    <text evidence="2">Plays a role in determining ER morphology.</text>
</comment>
<protein>
    <recommendedName>
        <fullName evidence="2">Endoplasmic reticulum junction formation protein lunapark</fullName>
    </recommendedName>
</protein>
<evidence type="ECO:0000256" key="1">
    <source>
        <dbReference type="ARBA" id="ARBA00009940"/>
    </source>
</evidence>
<dbReference type="AlphaFoldDB" id="A0A9J7DW26"/>
<keyword evidence="2" id="KW-0862">Zinc</keyword>
<dbReference type="GO" id="GO:1903373">
    <property type="term" value="P:positive regulation of endoplasmic reticulum tubular network organization"/>
    <property type="evidence" value="ECO:0007669"/>
    <property type="project" value="UniProtKB-UniRule"/>
</dbReference>
<dbReference type="GO" id="GO:0071788">
    <property type="term" value="P:endoplasmic reticulum tubular network maintenance"/>
    <property type="evidence" value="ECO:0007669"/>
    <property type="project" value="UniProtKB-UniRule"/>
</dbReference>
<dbReference type="CTD" id="80856"/>
<feature type="domain" description="Lunapark zinc ribbon" evidence="4">
    <location>
        <begin position="234"/>
        <end position="283"/>
    </location>
</feature>
<dbReference type="GeneID" id="111349815"/>
<reference evidence="6" key="1">
    <citation type="submission" date="2025-08" db="UniProtKB">
        <authorList>
            <consortium name="RefSeq"/>
        </authorList>
    </citation>
    <scope>IDENTIFICATION</scope>
    <source>
        <strain evidence="6">Ishihara</strain>
        <tissue evidence="6">Whole body</tissue>
    </source>
</reference>
<dbReference type="KEGG" id="sliu:111349815"/>
<keyword evidence="2" id="KW-0472">Membrane</keyword>
<evidence type="ECO:0000256" key="3">
    <source>
        <dbReference type="SAM" id="MobiDB-lite"/>
    </source>
</evidence>
<dbReference type="GO" id="GO:0008270">
    <property type="term" value="F:zinc ion binding"/>
    <property type="evidence" value="ECO:0007669"/>
    <property type="project" value="UniProtKB-KW"/>
</dbReference>
<keyword evidence="5" id="KW-1185">Reference proteome</keyword>
<gene>
    <name evidence="6" type="primary">LOC111349815</name>
</gene>
<proteinExistence type="inferred from homology"/>
<feature type="transmembrane region" description="Helical" evidence="2">
    <location>
        <begin position="82"/>
        <end position="106"/>
    </location>
</feature>
<organism evidence="5 6">
    <name type="scientific">Spodoptera litura</name>
    <name type="common">Asian cotton leafworm</name>
    <dbReference type="NCBI Taxonomy" id="69820"/>
    <lineage>
        <taxon>Eukaryota</taxon>
        <taxon>Metazoa</taxon>
        <taxon>Ecdysozoa</taxon>
        <taxon>Arthropoda</taxon>
        <taxon>Hexapoda</taxon>
        <taxon>Insecta</taxon>
        <taxon>Pterygota</taxon>
        <taxon>Neoptera</taxon>
        <taxon>Endopterygota</taxon>
        <taxon>Lepidoptera</taxon>
        <taxon>Glossata</taxon>
        <taxon>Ditrysia</taxon>
        <taxon>Noctuoidea</taxon>
        <taxon>Noctuidae</taxon>
        <taxon>Amphipyrinae</taxon>
        <taxon>Spodoptera</taxon>
    </lineage>
</organism>
<keyword evidence="2" id="KW-1133">Transmembrane helix</keyword>
<dbReference type="PANTHER" id="PTHR22166:SF12">
    <property type="entry name" value="ENDOPLASMIC RETICULUM JUNCTION FORMATION PROTEIN LUNAPARK"/>
    <property type="match status" value="1"/>
</dbReference>
<dbReference type="Proteomes" id="UP000301870">
    <property type="component" value="Chromosome 10"/>
</dbReference>
<feature type="region of interest" description="Disordered" evidence="3">
    <location>
        <begin position="159"/>
        <end position="179"/>
    </location>
</feature>
<keyword evidence="2" id="KW-0256">Endoplasmic reticulum</keyword>
<comment type="domain">
    <text evidence="2">The C4-type zinc finger motif is necessary both for its ER three-way tubular junction localization and formation.</text>
</comment>
<evidence type="ECO:0000313" key="6">
    <source>
        <dbReference type="RefSeq" id="XP_022816834.1"/>
    </source>
</evidence>
<evidence type="ECO:0000256" key="2">
    <source>
        <dbReference type="RuleBase" id="RU367073"/>
    </source>
</evidence>
<comment type="subcellular location">
    <subcellularLocation>
        <location evidence="2">Endoplasmic reticulum membrane</location>
        <topology evidence="2">Multi-pass membrane protein</topology>
    </subcellularLocation>
</comment>
<feature type="transmembrane region" description="Helical" evidence="2">
    <location>
        <begin position="48"/>
        <end position="70"/>
    </location>
</feature>
<evidence type="ECO:0000313" key="5">
    <source>
        <dbReference type="Proteomes" id="UP000301870"/>
    </source>
</evidence>
<dbReference type="GO" id="GO:0098826">
    <property type="term" value="C:endoplasmic reticulum tubular network membrane"/>
    <property type="evidence" value="ECO:0007669"/>
    <property type="project" value="UniProtKB-UniRule"/>
</dbReference>
<feature type="compositionally biased region" description="Polar residues" evidence="3">
    <location>
        <begin position="162"/>
        <end position="172"/>
    </location>
</feature>
<dbReference type="InterPro" id="IPR040115">
    <property type="entry name" value="Lnp"/>
</dbReference>
<feature type="region of interest" description="Disordered" evidence="3">
    <location>
        <begin position="305"/>
        <end position="361"/>
    </location>
</feature>
<keyword evidence="2" id="KW-0479">Metal-binding</keyword>
<dbReference type="OrthoDB" id="1725934at2759"/>
<evidence type="ECO:0000259" key="4">
    <source>
        <dbReference type="Pfam" id="PF10058"/>
    </source>
</evidence>
<dbReference type="Pfam" id="PF10058">
    <property type="entry name" value="Zn_ribbon_10"/>
    <property type="match status" value="1"/>
</dbReference>
<dbReference type="RefSeq" id="XP_022816834.1">
    <property type="nucleotide sequence ID" value="XM_022961066.1"/>
</dbReference>